<dbReference type="EMBL" id="KQ947416">
    <property type="protein sequence ID" value="KUJ16359.1"/>
    <property type="molecule type" value="Genomic_DNA"/>
</dbReference>
<dbReference type="PANTHER" id="PTHR38788">
    <property type="entry name" value="CLR5 DOMAIN-CONTAINING PROTEIN"/>
    <property type="match status" value="1"/>
</dbReference>
<reference evidence="3 4" key="1">
    <citation type="submission" date="2015-10" db="EMBL/GenBank/DDBJ databases">
        <title>Full genome of DAOMC 229536 Phialocephala scopiformis, a fungal endophyte of spruce producing the potent anti-insectan compound rugulosin.</title>
        <authorList>
            <consortium name="DOE Joint Genome Institute"/>
            <person name="Walker A.K."/>
            <person name="Frasz S.L."/>
            <person name="Seifert K.A."/>
            <person name="Miller J.D."/>
            <person name="Mondo S.J."/>
            <person name="Labutti K."/>
            <person name="Lipzen A."/>
            <person name="Dockter R."/>
            <person name="Kennedy M."/>
            <person name="Grigoriev I.V."/>
            <person name="Spatafora J.W."/>
        </authorList>
    </citation>
    <scope>NUCLEOTIDE SEQUENCE [LARGE SCALE GENOMIC DNA]</scope>
    <source>
        <strain evidence="3 4">CBS 120377</strain>
    </source>
</reference>
<gene>
    <name evidence="3" type="ORF">LY89DRAFT_782627</name>
</gene>
<dbReference type="PANTHER" id="PTHR38788:SF3">
    <property type="entry name" value="CLR5 DOMAIN-CONTAINING PROTEIN"/>
    <property type="match status" value="1"/>
</dbReference>
<protein>
    <recommendedName>
        <fullName evidence="2">Clr5 domain-containing protein</fullName>
    </recommendedName>
</protein>
<accession>A0A194X8C0</accession>
<dbReference type="GeneID" id="28832323"/>
<dbReference type="Pfam" id="PF14420">
    <property type="entry name" value="Clr5"/>
    <property type="match status" value="1"/>
</dbReference>
<feature type="domain" description="Clr5" evidence="2">
    <location>
        <begin position="37"/>
        <end position="88"/>
    </location>
</feature>
<keyword evidence="4" id="KW-1185">Reference proteome</keyword>
<name>A0A194X8C0_MOLSC</name>
<dbReference type="STRING" id="149040.A0A194X8C0"/>
<evidence type="ECO:0000313" key="3">
    <source>
        <dbReference type="EMBL" id="KUJ16359.1"/>
    </source>
</evidence>
<feature type="region of interest" description="Disordered" evidence="1">
    <location>
        <begin position="1"/>
        <end position="37"/>
    </location>
</feature>
<dbReference type="KEGG" id="psco:LY89DRAFT_782627"/>
<dbReference type="InterPro" id="IPR025676">
    <property type="entry name" value="Clr5_dom"/>
</dbReference>
<feature type="region of interest" description="Disordered" evidence="1">
    <location>
        <begin position="140"/>
        <end position="187"/>
    </location>
</feature>
<organism evidence="3 4">
    <name type="scientific">Mollisia scopiformis</name>
    <name type="common">Conifer needle endophyte fungus</name>
    <name type="synonym">Phialocephala scopiformis</name>
    <dbReference type="NCBI Taxonomy" id="149040"/>
    <lineage>
        <taxon>Eukaryota</taxon>
        <taxon>Fungi</taxon>
        <taxon>Dikarya</taxon>
        <taxon>Ascomycota</taxon>
        <taxon>Pezizomycotina</taxon>
        <taxon>Leotiomycetes</taxon>
        <taxon>Helotiales</taxon>
        <taxon>Mollisiaceae</taxon>
        <taxon>Mollisia</taxon>
    </lineage>
</organism>
<evidence type="ECO:0000256" key="1">
    <source>
        <dbReference type="SAM" id="MobiDB-lite"/>
    </source>
</evidence>
<evidence type="ECO:0000313" key="4">
    <source>
        <dbReference type="Proteomes" id="UP000070700"/>
    </source>
</evidence>
<dbReference type="InParanoid" id="A0A194X8C0"/>
<sequence>MESFSSAMSYAPGSEHAHPSGSESSQQVAVASYPPTRDDWDRHRPLIKQLYLEENKKLKEVMDIMKQHGFKATTKMYKDRITKWGLDKKNKERDMLAIVRKKRERDAIGKDTSFRVRDQPVSMEQVWNYLERKKTIRIQEGSAPLTPPEISWRTPSPIPQSAHSDHHATSTENYPSDTLPDTVVPSAAHGDGDSVIVGVHRPTTPLPLFSFSEDTAQKTLEAMYYLISDASPVNRPLSTPHILPVPERLLFSIKSYIQGSFENETWIDRSGRCINTFVHCEILSNALYTFHNYYSTAVRLADERSYDEFRRVLSKAFAIIGDILRIQHTRTLDCFLEVFLDMIQRGHLELVSLLVHHIHEMSKTILLVEHPLRQICQSLAILDKDHFRQAIIESWKCTSDGFERRLGFFHSDSLDIHLYFVSATYGPNAPLEEERLLRQIHAKFVEESWLRTPQMMRINLFSGFAMQRQRRYSEAEALGNDILLIAEDTESLMDKLDALELDALELVASSQYYKTRGSWRRRIFGMLLKWLAISLEE</sequence>
<dbReference type="Proteomes" id="UP000070700">
    <property type="component" value="Unassembled WGS sequence"/>
</dbReference>
<evidence type="ECO:0000259" key="2">
    <source>
        <dbReference type="Pfam" id="PF14420"/>
    </source>
</evidence>
<proteinExistence type="predicted"/>
<dbReference type="OrthoDB" id="5308957at2759"/>
<dbReference type="RefSeq" id="XP_018070714.1">
    <property type="nucleotide sequence ID" value="XM_018222597.1"/>
</dbReference>
<dbReference type="AlphaFoldDB" id="A0A194X8C0"/>